<sequence>MGKRPVCASRFPLHAGSSHPAGVIFLVIFVKIDVNQLILQGKDFFWDKPSSCPECGERLWWHGFVLAYLACIAEAVFFRRLRCPYCHRIHRLRPESHWQRFQSSITTIEQTIKLREQTGLWRQDLPRPRQRQWWHRLGKKVKLCLGLSFSGTLIDAFMQLITASAIPVSNVMQCGDQGG</sequence>
<gene>
    <name evidence="2" type="ORF">A2494_02520</name>
</gene>
<accession>A0A1G2DSY8</accession>
<protein>
    <submittedName>
        <fullName evidence="2">Uncharacterized protein</fullName>
    </submittedName>
</protein>
<dbReference type="Proteomes" id="UP000178106">
    <property type="component" value="Unassembled WGS sequence"/>
</dbReference>
<dbReference type="EMBL" id="MHLU01000165">
    <property type="protein sequence ID" value="OGZ16717.1"/>
    <property type="molecule type" value="Genomic_DNA"/>
</dbReference>
<dbReference type="AlphaFoldDB" id="A0A1G2DSY8"/>
<name>A0A1G2DSY8_9BACT</name>
<keyword evidence="1" id="KW-1133">Transmembrane helix</keyword>
<feature type="transmembrane region" description="Helical" evidence="1">
    <location>
        <begin position="59"/>
        <end position="78"/>
    </location>
</feature>
<proteinExistence type="predicted"/>
<evidence type="ECO:0000256" key="1">
    <source>
        <dbReference type="SAM" id="Phobius"/>
    </source>
</evidence>
<evidence type="ECO:0000313" key="2">
    <source>
        <dbReference type="EMBL" id="OGZ16717.1"/>
    </source>
</evidence>
<comment type="caution">
    <text evidence="2">The sequence shown here is derived from an EMBL/GenBank/DDBJ whole genome shotgun (WGS) entry which is preliminary data.</text>
</comment>
<feature type="transmembrane region" description="Helical" evidence="1">
    <location>
        <begin position="21"/>
        <end position="39"/>
    </location>
</feature>
<keyword evidence="1" id="KW-0812">Transmembrane</keyword>
<reference evidence="2 3" key="1">
    <citation type="journal article" date="2016" name="Nat. Commun.">
        <title>Thousands of microbial genomes shed light on interconnected biogeochemical processes in an aquifer system.</title>
        <authorList>
            <person name="Anantharaman K."/>
            <person name="Brown C.T."/>
            <person name="Hug L.A."/>
            <person name="Sharon I."/>
            <person name="Castelle C.J."/>
            <person name="Probst A.J."/>
            <person name="Thomas B.C."/>
            <person name="Singh A."/>
            <person name="Wilkins M.J."/>
            <person name="Karaoz U."/>
            <person name="Brodie E.L."/>
            <person name="Williams K.H."/>
            <person name="Hubbard S.S."/>
            <person name="Banfield J.F."/>
        </authorList>
    </citation>
    <scope>NUCLEOTIDE SEQUENCE [LARGE SCALE GENOMIC DNA]</scope>
</reference>
<keyword evidence="1" id="KW-0472">Membrane</keyword>
<organism evidence="2 3">
    <name type="scientific">Candidatus Lloydbacteria bacterium RIFOXYC12_FULL_46_25</name>
    <dbReference type="NCBI Taxonomy" id="1798670"/>
    <lineage>
        <taxon>Bacteria</taxon>
        <taxon>Candidatus Lloydiibacteriota</taxon>
    </lineage>
</organism>
<evidence type="ECO:0000313" key="3">
    <source>
        <dbReference type="Proteomes" id="UP000178106"/>
    </source>
</evidence>